<evidence type="ECO:0000256" key="2">
    <source>
        <dbReference type="ARBA" id="ARBA00023015"/>
    </source>
</evidence>
<name>A0A2V5KB26_9BACL</name>
<sequence length="241" mass="27257">MEIGRIGGTEAVVLERLDKLRPELMKYCLKITNCRWDAEDLAQETTIRIIRSLGAKPDRPLSKAFLYRIASNLWIDQLRKKRVASEPLDTRHEQRAAPESAFQTRELLELLADRLSPKYMVVLLMMDVFDFTAKETARMMSVSEGAVQITLSRARTKLKALSGERGEENRSGGGRKMCFPAHSHDFESLVEAFRNRDPQAIYSAYLGLSGQGLRIQGIKSMSGRLVFTFRDTEGNTLLVTS</sequence>
<dbReference type="PANTHER" id="PTHR43133:SF8">
    <property type="entry name" value="RNA POLYMERASE SIGMA FACTOR HI_1459-RELATED"/>
    <property type="match status" value="1"/>
</dbReference>
<accession>A0A2V5KB26</accession>
<comment type="caution">
    <text evidence="8">The sequence shown here is derived from an EMBL/GenBank/DDBJ whole genome shotgun (WGS) entry which is preliminary data.</text>
</comment>
<dbReference type="GO" id="GO:0016987">
    <property type="term" value="F:sigma factor activity"/>
    <property type="evidence" value="ECO:0007669"/>
    <property type="project" value="UniProtKB-KW"/>
</dbReference>
<keyword evidence="5" id="KW-0804">Transcription</keyword>
<feature type="domain" description="RNA polymerase sigma factor 70 region 4 type 2" evidence="7">
    <location>
        <begin position="106"/>
        <end position="158"/>
    </location>
</feature>
<dbReference type="PANTHER" id="PTHR43133">
    <property type="entry name" value="RNA POLYMERASE ECF-TYPE SIGMA FACTO"/>
    <property type="match status" value="1"/>
</dbReference>
<evidence type="ECO:0000256" key="3">
    <source>
        <dbReference type="ARBA" id="ARBA00023082"/>
    </source>
</evidence>
<dbReference type="InterPro" id="IPR039425">
    <property type="entry name" value="RNA_pol_sigma-70-like"/>
</dbReference>
<dbReference type="Gene3D" id="1.10.1740.10">
    <property type="match status" value="1"/>
</dbReference>
<keyword evidence="3" id="KW-0731">Sigma factor</keyword>
<evidence type="ECO:0000256" key="1">
    <source>
        <dbReference type="ARBA" id="ARBA00010641"/>
    </source>
</evidence>
<protein>
    <submittedName>
        <fullName evidence="8">RNA polymerase sigma factor</fullName>
    </submittedName>
</protein>
<dbReference type="InterPro" id="IPR007627">
    <property type="entry name" value="RNA_pol_sigma70_r2"/>
</dbReference>
<dbReference type="GO" id="GO:0003677">
    <property type="term" value="F:DNA binding"/>
    <property type="evidence" value="ECO:0007669"/>
    <property type="project" value="UniProtKB-KW"/>
</dbReference>
<dbReference type="RefSeq" id="WP_110840107.1">
    <property type="nucleotide sequence ID" value="NZ_QJVJ01000004.1"/>
</dbReference>
<dbReference type="SUPFAM" id="SSF88659">
    <property type="entry name" value="Sigma3 and sigma4 domains of RNA polymerase sigma factors"/>
    <property type="match status" value="1"/>
</dbReference>
<dbReference type="Proteomes" id="UP000247476">
    <property type="component" value="Unassembled WGS sequence"/>
</dbReference>
<dbReference type="Pfam" id="PF08281">
    <property type="entry name" value="Sigma70_r4_2"/>
    <property type="match status" value="1"/>
</dbReference>
<evidence type="ECO:0000313" key="9">
    <source>
        <dbReference type="Proteomes" id="UP000247476"/>
    </source>
</evidence>
<keyword evidence="2" id="KW-0805">Transcription regulation</keyword>
<evidence type="ECO:0000313" key="8">
    <source>
        <dbReference type="EMBL" id="PYI55113.1"/>
    </source>
</evidence>
<evidence type="ECO:0000256" key="4">
    <source>
        <dbReference type="ARBA" id="ARBA00023125"/>
    </source>
</evidence>
<dbReference type="Pfam" id="PF04542">
    <property type="entry name" value="Sigma70_r2"/>
    <property type="match status" value="1"/>
</dbReference>
<feature type="domain" description="RNA polymerase sigma-70 region 2" evidence="6">
    <location>
        <begin position="19"/>
        <end position="82"/>
    </location>
</feature>
<dbReference type="InterPro" id="IPR013249">
    <property type="entry name" value="RNA_pol_sigma70_r4_t2"/>
</dbReference>
<dbReference type="NCBIfam" id="TIGR02937">
    <property type="entry name" value="sigma70-ECF"/>
    <property type="match status" value="1"/>
</dbReference>
<reference evidence="8 9" key="1">
    <citation type="submission" date="2018-05" db="EMBL/GenBank/DDBJ databases">
        <title>Paenibacillus flagellatus sp. nov., isolated from selenium mineral soil.</title>
        <authorList>
            <person name="Dai X."/>
        </authorList>
    </citation>
    <scope>NUCLEOTIDE SEQUENCE [LARGE SCALE GENOMIC DNA]</scope>
    <source>
        <strain evidence="8 9">DXL2</strain>
    </source>
</reference>
<dbReference type="InterPro" id="IPR014284">
    <property type="entry name" value="RNA_pol_sigma-70_dom"/>
</dbReference>
<dbReference type="InterPro" id="IPR013324">
    <property type="entry name" value="RNA_pol_sigma_r3/r4-like"/>
</dbReference>
<evidence type="ECO:0000256" key="5">
    <source>
        <dbReference type="ARBA" id="ARBA00023163"/>
    </source>
</evidence>
<dbReference type="GO" id="GO:0006352">
    <property type="term" value="P:DNA-templated transcription initiation"/>
    <property type="evidence" value="ECO:0007669"/>
    <property type="project" value="InterPro"/>
</dbReference>
<organism evidence="8 9">
    <name type="scientific">Paenibacillus flagellatus</name>
    <dbReference type="NCBI Taxonomy" id="2211139"/>
    <lineage>
        <taxon>Bacteria</taxon>
        <taxon>Bacillati</taxon>
        <taxon>Bacillota</taxon>
        <taxon>Bacilli</taxon>
        <taxon>Bacillales</taxon>
        <taxon>Paenibacillaceae</taxon>
        <taxon>Paenibacillus</taxon>
    </lineage>
</organism>
<keyword evidence="4" id="KW-0238">DNA-binding</keyword>
<dbReference type="EMBL" id="QJVJ01000004">
    <property type="protein sequence ID" value="PYI55113.1"/>
    <property type="molecule type" value="Genomic_DNA"/>
</dbReference>
<evidence type="ECO:0000259" key="7">
    <source>
        <dbReference type="Pfam" id="PF08281"/>
    </source>
</evidence>
<dbReference type="InterPro" id="IPR036388">
    <property type="entry name" value="WH-like_DNA-bd_sf"/>
</dbReference>
<dbReference type="Gene3D" id="1.10.10.10">
    <property type="entry name" value="Winged helix-like DNA-binding domain superfamily/Winged helix DNA-binding domain"/>
    <property type="match status" value="1"/>
</dbReference>
<evidence type="ECO:0000259" key="6">
    <source>
        <dbReference type="Pfam" id="PF04542"/>
    </source>
</evidence>
<dbReference type="AlphaFoldDB" id="A0A2V5KB26"/>
<dbReference type="SUPFAM" id="SSF88946">
    <property type="entry name" value="Sigma2 domain of RNA polymerase sigma factors"/>
    <property type="match status" value="1"/>
</dbReference>
<dbReference type="InterPro" id="IPR013325">
    <property type="entry name" value="RNA_pol_sigma_r2"/>
</dbReference>
<comment type="similarity">
    <text evidence="1">Belongs to the sigma-70 factor family. ECF subfamily.</text>
</comment>
<proteinExistence type="inferred from homology"/>
<keyword evidence="9" id="KW-1185">Reference proteome</keyword>
<gene>
    <name evidence="8" type="ORF">DLM86_11330</name>
</gene>
<dbReference type="OrthoDB" id="2381154at2"/>